<proteinExistence type="predicted"/>
<evidence type="ECO:0000313" key="3">
    <source>
        <dbReference type="Proteomes" id="UP001596160"/>
    </source>
</evidence>
<dbReference type="RefSeq" id="WP_344481347.1">
    <property type="nucleotide sequence ID" value="NZ_BAAASB010000016.1"/>
</dbReference>
<keyword evidence="3" id="KW-1185">Reference proteome</keyword>
<feature type="region of interest" description="Disordered" evidence="1">
    <location>
        <begin position="85"/>
        <end position="111"/>
    </location>
</feature>
<dbReference type="Proteomes" id="UP001596160">
    <property type="component" value="Unassembled WGS sequence"/>
</dbReference>
<protein>
    <submittedName>
        <fullName evidence="2">Uncharacterized protein</fullName>
    </submittedName>
</protein>
<comment type="caution">
    <text evidence="2">The sequence shown here is derived from an EMBL/GenBank/DDBJ whole genome shotgun (WGS) entry which is preliminary data.</text>
</comment>
<feature type="compositionally biased region" description="Low complexity" evidence="1">
    <location>
        <begin position="88"/>
        <end position="97"/>
    </location>
</feature>
<gene>
    <name evidence="2" type="ORF">ACFPRH_21860</name>
</gene>
<organism evidence="2 3">
    <name type="scientific">Streptomyces amakusaensis</name>
    <dbReference type="NCBI Taxonomy" id="67271"/>
    <lineage>
        <taxon>Bacteria</taxon>
        <taxon>Bacillati</taxon>
        <taxon>Actinomycetota</taxon>
        <taxon>Actinomycetes</taxon>
        <taxon>Kitasatosporales</taxon>
        <taxon>Streptomycetaceae</taxon>
        <taxon>Streptomyces</taxon>
    </lineage>
</organism>
<reference evidence="3" key="1">
    <citation type="journal article" date="2019" name="Int. J. Syst. Evol. Microbiol.">
        <title>The Global Catalogue of Microorganisms (GCM) 10K type strain sequencing project: providing services to taxonomists for standard genome sequencing and annotation.</title>
        <authorList>
            <consortium name="The Broad Institute Genomics Platform"/>
            <consortium name="The Broad Institute Genome Sequencing Center for Infectious Disease"/>
            <person name="Wu L."/>
            <person name="Ma J."/>
        </authorList>
    </citation>
    <scope>NUCLEOTIDE SEQUENCE [LARGE SCALE GENOMIC DNA]</scope>
    <source>
        <strain evidence="3">PCU 266</strain>
    </source>
</reference>
<name>A0ABW0ALE7_9ACTN</name>
<evidence type="ECO:0000313" key="2">
    <source>
        <dbReference type="EMBL" id="MFC5154387.1"/>
    </source>
</evidence>
<accession>A0ABW0ALE7</accession>
<evidence type="ECO:0000256" key="1">
    <source>
        <dbReference type="SAM" id="MobiDB-lite"/>
    </source>
</evidence>
<sequence length="111" mass="11017">MTVVRVETVSSDGEGVARSGGARAAGVEEAIMQASESARRSLASTPDADGWRISGMDVTFGLTPAPGAPDASGGTSFEVRLTVEREPGPASGCSSGAAGSGGRECPFGADR</sequence>
<feature type="region of interest" description="Disordered" evidence="1">
    <location>
        <begin position="1"/>
        <end position="21"/>
    </location>
</feature>
<dbReference type="EMBL" id="JBHSKP010000015">
    <property type="protein sequence ID" value="MFC5154387.1"/>
    <property type="molecule type" value="Genomic_DNA"/>
</dbReference>